<name>A0A366WVF2_9RHOB</name>
<comment type="caution">
    <text evidence="1">The sequence shown here is derived from an EMBL/GenBank/DDBJ whole genome shotgun (WGS) entry which is preliminary data.</text>
</comment>
<dbReference type="AlphaFoldDB" id="A0A366WVF2"/>
<protein>
    <submittedName>
        <fullName evidence="1">Uncharacterized protein</fullName>
    </submittedName>
</protein>
<accession>A0A366WVF2</accession>
<evidence type="ECO:0000313" key="2">
    <source>
        <dbReference type="Proteomes" id="UP000252706"/>
    </source>
</evidence>
<dbReference type="EMBL" id="QOCE01000031">
    <property type="protein sequence ID" value="RBW54412.1"/>
    <property type="molecule type" value="Genomic_DNA"/>
</dbReference>
<proteinExistence type="predicted"/>
<sequence length="261" mass="28718">MRAAPVHPPYTAAAQHWRRIAAKGSESMTHQPKDSLMIARVMLALIASLMGSLAWAQETIVIPQGCTPLATVHQTACNVTTLLTCGDDQRQALSYKKGNLDQVHLFDANWGLQGFLYQANAETRFDLKPGFGETFVLADLIKDGADSEDGIMLFSTRVVKNREFLLRGSYDLTGETVDLDGHVFRKGTLSREMGREGIASSWLGFEFDILVSEELDLFIEGSVVNKAEGRDDFEISQEPQSIRFEGDAGFLASMSEFGCDG</sequence>
<gene>
    <name evidence="1" type="ORF">DS909_11220</name>
</gene>
<evidence type="ECO:0000313" key="1">
    <source>
        <dbReference type="EMBL" id="RBW54412.1"/>
    </source>
</evidence>
<dbReference type="Proteomes" id="UP000252706">
    <property type="component" value="Unassembled WGS sequence"/>
</dbReference>
<organism evidence="1 2">
    <name type="scientific">Phaeobacter gallaeciensis</name>
    <dbReference type="NCBI Taxonomy" id="60890"/>
    <lineage>
        <taxon>Bacteria</taxon>
        <taxon>Pseudomonadati</taxon>
        <taxon>Pseudomonadota</taxon>
        <taxon>Alphaproteobacteria</taxon>
        <taxon>Rhodobacterales</taxon>
        <taxon>Roseobacteraceae</taxon>
        <taxon>Phaeobacter</taxon>
    </lineage>
</organism>
<reference evidence="1 2" key="1">
    <citation type="submission" date="2018-07" db="EMBL/GenBank/DDBJ databases">
        <title>Modular assembly of carbohydrate-degrading microbial communities in the ocean.</title>
        <authorList>
            <person name="Enke T.N."/>
            <person name="Datta M.S."/>
            <person name="Schwartzman J.A."/>
            <person name="Cermak N."/>
            <person name="Schmitz D.A."/>
            <person name="Barrere J."/>
            <person name="Cordero O.X."/>
        </authorList>
    </citation>
    <scope>NUCLEOTIDE SEQUENCE [LARGE SCALE GENOMIC DNA]</scope>
    <source>
        <strain evidence="1 2">C3M10</strain>
    </source>
</reference>